<feature type="transmembrane region" description="Helical" evidence="5">
    <location>
        <begin position="503"/>
        <end position="520"/>
    </location>
</feature>
<dbReference type="PANTHER" id="PTHR24064">
    <property type="entry name" value="SOLUTE CARRIER FAMILY 22 MEMBER"/>
    <property type="match status" value="1"/>
</dbReference>
<dbReference type="EMBL" id="CAJHNH020002324">
    <property type="protein sequence ID" value="CAG5126318.1"/>
    <property type="molecule type" value="Genomic_DNA"/>
</dbReference>
<keyword evidence="7" id="KW-1185">Reference proteome</keyword>
<evidence type="ECO:0000256" key="4">
    <source>
        <dbReference type="ARBA" id="ARBA00023136"/>
    </source>
</evidence>
<dbReference type="GO" id="GO:0016020">
    <property type="term" value="C:membrane"/>
    <property type="evidence" value="ECO:0007669"/>
    <property type="project" value="UniProtKB-SubCell"/>
</dbReference>
<feature type="transmembrane region" description="Helical" evidence="5">
    <location>
        <begin position="203"/>
        <end position="226"/>
    </location>
</feature>
<comment type="subcellular location">
    <subcellularLocation>
        <location evidence="1">Membrane</location>
        <topology evidence="1">Multi-pass membrane protein</topology>
    </subcellularLocation>
</comment>
<feature type="non-terminal residue" evidence="6">
    <location>
        <position position="539"/>
    </location>
</feature>
<feature type="transmembrane region" description="Helical" evidence="5">
    <location>
        <begin position="400"/>
        <end position="419"/>
    </location>
</feature>
<evidence type="ECO:0000256" key="3">
    <source>
        <dbReference type="ARBA" id="ARBA00022989"/>
    </source>
</evidence>
<evidence type="ECO:0000256" key="2">
    <source>
        <dbReference type="ARBA" id="ARBA00022692"/>
    </source>
</evidence>
<dbReference type="AlphaFoldDB" id="A0A8S3ZDS1"/>
<dbReference type="CDD" id="cd17317">
    <property type="entry name" value="MFS_SLC22"/>
    <property type="match status" value="1"/>
</dbReference>
<feature type="transmembrane region" description="Helical" evidence="5">
    <location>
        <begin position="156"/>
        <end position="183"/>
    </location>
</feature>
<sequence length="539" mass="60356">MKFDEILVHVGEFGPYQKRIYFLLCLPALLCGAQFMSIVFTMATPLHRCQIPGYENDTYEIESNYHALLIELTIPMLDQESEPTYSECHVYSDLNSSRILHPNDGDSWLNTTLTPERELQPCSSWVYDQTEFVDTAVSEFNIVCGDKIYKSHGNMIMFAGALFGCISMGLVADLTGLCCPLMIQFVTSLAVFLSSSYQFMVAFRAVAGIASYSLFAISASMGIELVGPSKRTFTGVVVELYWAVGVLLTLPIAYFIREWRYIQLTLCLLTVPLFSLWWLIPESPRWLLDKKRFAETEKILEKICRSNKTKLPAGAIDDDTADDGPQAKIWCMFTNRVLLLRTLIIFFNWLAINLLYYGLTLNVENLAGSTYLNYLYGGLAEIVAYTLCLFLLDRTGRRKLHCLCMLTGGISCLAVIFPLHQWLRTVLAMIGKLCASGSYAIIYIMSAELFPTSCPKLGHRLLLHSGKRRRHVGPLCRRHGESVAFLAGYGMLIGGPFASGLPMLVFGGVSIIAAFLSLLLPETLHRALPETIQDAIDFD</sequence>
<dbReference type="GO" id="GO:0022857">
    <property type="term" value="F:transmembrane transporter activity"/>
    <property type="evidence" value="ECO:0007669"/>
    <property type="project" value="InterPro"/>
</dbReference>
<evidence type="ECO:0000256" key="5">
    <source>
        <dbReference type="SAM" id="Phobius"/>
    </source>
</evidence>
<keyword evidence="2 5" id="KW-0812">Transmembrane</keyword>
<dbReference type="SUPFAM" id="SSF103473">
    <property type="entry name" value="MFS general substrate transporter"/>
    <property type="match status" value="1"/>
</dbReference>
<feature type="transmembrane region" description="Helical" evidence="5">
    <location>
        <begin position="233"/>
        <end position="255"/>
    </location>
</feature>
<dbReference type="OrthoDB" id="3936150at2759"/>
<feature type="transmembrane region" description="Helical" evidence="5">
    <location>
        <begin position="371"/>
        <end position="393"/>
    </location>
</feature>
<dbReference type="Proteomes" id="UP000678393">
    <property type="component" value="Unassembled WGS sequence"/>
</dbReference>
<name>A0A8S3ZDS1_9EUPU</name>
<proteinExistence type="predicted"/>
<evidence type="ECO:0000313" key="6">
    <source>
        <dbReference type="EMBL" id="CAG5126318.1"/>
    </source>
</evidence>
<keyword evidence="4 5" id="KW-0472">Membrane</keyword>
<evidence type="ECO:0000256" key="1">
    <source>
        <dbReference type="ARBA" id="ARBA00004141"/>
    </source>
</evidence>
<protein>
    <recommendedName>
        <fullName evidence="8">Major facilitator superfamily (MFS) profile domain-containing protein</fullName>
    </recommendedName>
</protein>
<dbReference type="Pfam" id="PF00083">
    <property type="entry name" value="Sugar_tr"/>
    <property type="match status" value="1"/>
</dbReference>
<feature type="transmembrane region" description="Helical" evidence="5">
    <location>
        <begin position="338"/>
        <end position="359"/>
    </location>
</feature>
<reference evidence="6" key="1">
    <citation type="submission" date="2021-04" db="EMBL/GenBank/DDBJ databases">
        <authorList>
            <consortium name="Molecular Ecology Group"/>
        </authorList>
    </citation>
    <scope>NUCLEOTIDE SEQUENCE</scope>
</reference>
<dbReference type="Gene3D" id="1.20.1250.20">
    <property type="entry name" value="MFS general substrate transporter like domains"/>
    <property type="match status" value="1"/>
</dbReference>
<comment type="caution">
    <text evidence="6">The sequence shown here is derived from an EMBL/GenBank/DDBJ whole genome shotgun (WGS) entry which is preliminary data.</text>
</comment>
<dbReference type="InterPro" id="IPR005828">
    <property type="entry name" value="MFS_sugar_transport-like"/>
</dbReference>
<feature type="transmembrane region" description="Helical" evidence="5">
    <location>
        <begin position="20"/>
        <end position="40"/>
    </location>
</feature>
<evidence type="ECO:0008006" key="8">
    <source>
        <dbReference type="Google" id="ProtNLM"/>
    </source>
</evidence>
<gene>
    <name evidence="6" type="ORF">CUNI_LOCUS11876</name>
</gene>
<accession>A0A8S3ZDS1</accession>
<organism evidence="6 7">
    <name type="scientific">Candidula unifasciata</name>
    <dbReference type="NCBI Taxonomy" id="100452"/>
    <lineage>
        <taxon>Eukaryota</taxon>
        <taxon>Metazoa</taxon>
        <taxon>Spiralia</taxon>
        <taxon>Lophotrochozoa</taxon>
        <taxon>Mollusca</taxon>
        <taxon>Gastropoda</taxon>
        <taxon>Heterobranchia</taxon>
        <taxon>Euthyneura</taxon>
        <taxon>Panpulmonata</taxon>
        <taxon>Eupulmonata</taxon>
        <taxon>Stylommatophora</taxon>
        <taxon>Helicina</taxon>
        <taxon>Helicoidea</taxon>
        <taxon>Geomitridae</taxon>
        <taxon>Candidula</taxon>
    </lineage>
</organism>
<keyword evidence="3 5" id="KW-1133">Transmembrane helix</keyword>
<feature type="transmembrane region" description="Helical" evidence="5">
    <location>
        <begin position="261"/>
        <end position="280"/>
    </location>
</feature>
<dbReference type="InterPro" id="IPR036259">
    <property type="entry name" value="MFS_trans_sf"/>
</dbReference>
<evidence type="ECO:0000313" key="7">
    <source>
        <dbReference type="Proteomes" id="UP000678393"/>
    </source>
</evidence>